<sequence length="390" mass="42809">MKRAASFNPVYPFEEQTQPNTALPPFFSSDGLEEKPGGTLGLKITNPLGFDLDGNLKLKLGDGMRIDVNGALENTQTLTADNPLEISNHDVISLKYNSSSVFVNGSGELDIIHQQTLTAENPIAIEDERIKLKTDATLSTNSSGQLHLNLHASAPIVLQNQNVIQLNTDTNGLKIENNLLKLNIAGSTLFFNQLHELEVSYDVLWTGAGVEANAAIKSDSPNAHIDLVLAKVGPMVHGKIKVTPLGGPINANITQANLECYLKFNNNGVLQGGSSSLKSLYYKNGVHNAEANVDNVRFMPSVAFYPRYNKSQNSDNQRVYDRILVANRPQRNDAATANINFVMQIQYNAFYSTPPASDYSILFTFSNFDSSENYTGLWTGWGNFSYLTQQ</sequence>
<dbReference type="GO" id="GO:0019028">
    <property type="term" value="C:viral capsid"/>
    <property type="evidence" value="ECO:0007669"/>
    <property type="project" value="InterPro"/>
</dbReference>
<keyword evidence="4" id="KW-0946">Virion</keyword>
<reference evidence="7 8" key="1">
    <citation type="journal article" date="2016" name="J. Gen. Virol.">
        <title>Novel bat adenoviruses with an extremely large E3 gene.</title>
        <authorList>
            <person name="Tan B."/>
            <person name="Yang X.L."/>
            <person name="Ge X.Y."/>
            <person name="Peng C."/>
            <person name="Zhang Y.Z."/>
            <person name="Zhang L.B."/>
            <person name="Shi Z.L."/>
        </authorList>
    </citation>
    <scope>NUCLEOTIDE SEQUENCE [LARGE SCALE GENOMIC DNA]</scope>
    <source>
        <strain evidence="7">WIV11</strain>
    </source>
</reference>
<keyword evidence="2" id="KW-0945">Host-virus interaction</keyword>
<dbReference type="RefSeq" id="YP_009246439.1">
    <property type="nucleotide sequence ID" value="NC_029902.1"/>
</dbReference>
<comment type="subcellular location">
    <subcellularLocation>
        <location evidence="1">Virion</location>
    </subcellularLocation>
</comment>
<feature type="domain" description="Adenoviral fibre protein knob" evidence="6">
    <location>
        <begin position="203"/>
        <end position="390"/>
    </location>
</feature>
<dbReference type="InterPro" id="IPR000978">
    <property type="entry name" value="Adeno_fibre_knob"/>
</dbReference>
<keyword evidence="5" id="KW-1160">Virus entry into host cell</keyword>
<dbReference type="KEGG" id="vg:27246418"/>
<dbReference type="GO" id="GO:0019062">
    <property type="term" value="P:virion attachment to host cell"/>
    <property type="evidence" value="ECO:0007669"/>
    <property type="project" value="UniProtKB-KW"/>
</dbReference>
<evidence type="ECO:0000313" key="8">
    <source>
        <dbReference type="Proteomes" id="UP000153590"/>
    </source>
</evidence>
<evidence type="ECO:0000256" key="1">
    <source>
        <dbReference type="ARBA" id="ARBA00004328"/>
    </source>
</evidence>
<dbReference type="Proteomes" id="UP000153590">
    <property type="component" value="Segment"/>
</dbReference>
<dbReference type="GO" id="GO:0046718">
    <property type="term" value="P:symbiont entry into host cell"/>
    <property type="evidence" value="ECO:0007669"/>
    <property type="project" value="UniProtKB-KW"/>
</dbReference>
<evidence type="ECO:0000256" key="4">
    <source>
        <dbReference type="ARBA" id="ARBA00022844"/>
    </source>
</evidence>
<dbReference type="InterPro" id="IPR008982">
    <property type="entry name" value="Adenovirus_pIV-like_att"/>
</dbReference>
<dbReference type="Pfam" id="PF00541">
    <property type="entry name" value="Adeno_knob"/>
    <property type="match status" value="1"/>
</dbReference>
<dbReference type="EMBL" id="KT698855">
    <property type="protein sequence ID" value="AMB43135.1"/>
    <property type="molecule type" value="Genomic_DNA"/>
</dbReference>
<dbReference type="GeneID" id="27246418"/>
<dbReference type="GO" id="GO:0007155">
    <property type="term" value="P:cell adhesion"/>
    <property type="evidence" value="ECO:0007669"/>
    <property type="project" value="InterPro"/>
</dbReference>
<protein>
    <submittedName>
        <fullName evidence="7">Fiber</fullName>
    </submittedName>
</protein>
<dbReference type="InterPro" id="IPR000931">
    <property type="entry name" value="Adeno_fibre"/>
</dbReference>
<evidence type="ECO:0000259" key="6">
    <source>
        <dbReference type="Pfam" id="PF00541"/>
    </source>
</evidence>
<dbReference type="PRINTS" id="PR00307">
    <property type="entry name" value="ADENOVSFIBRE"/>
</dbReference>
<dbReference type="Gene3D" id="2.60.90.10">
    <property type="entry name" value="Adenovirus pIV-related, attachment domain"/>
    <property type="match status" value="1"/>
</dbReference>
<proteinExistence type="predicted"/>
<dbReference type="SUPFAM" id="SSF49835">
    <property type="entry name" value="Virus attachment protein globular domain"/>
    <property type="match status" value="1"/>
</dbReference>
<keyword evidence="3" id="KW-1161">Viral attachment to host cell</keyword>
<dbReference type="OrthoDB" id="11782at10239"/>
<evidence type="ECO:0000313" key="7">
    <source>
        <dbReference type="EMBL" id="AMB43135.1"/>
    </source>
</evidence>
<evidence type="ECO:0000256" key="5">
    <source>
        <dbReference type="ARBA" id="ARBA00023296"/>
    </source>
</evidence>
<organism evidence="7 8">
    <name type="scientific">Bat mastadenovirus WIV11</name>
    <dbReference type="NCBI Taxonomy" id="1788433"/>
    <lineage>
        <taxon>Viruses</taxon>
        <taxon>Varidnaviria</taxon>
        <taxon>Bamfordvirae</taxon>
        <taxon>Preplasmiviricota</taxon>
        <taxon>Polisuviricotina</taxon>
        <taxon>Pharingeaviricetes</taxon>
        <taxon>Rowavirales</taxon>
        <taxon>Adenoviridae</taxon>
        <taxon>Mastadenovirus</taxon>
        <taxon>Mastadenovirus rhinolopidae</taxon>
        <taxon>Bat mastadenovirus C</taxon>
    </lineage>
</organism>
<evidence type="ECO:0000256" key="2">
    <source>
        <dbReference type="ARBA" id="ARBA00022581"/>
    </source>
</evidence>
<accession>A0A163HLD2</accession>
<evidence type="ECO:0000256" key="3">
    <source>
        <dbReference type="ARBA" id="ARBA00022804"/>
    </source>
</evidence>
<name>A0A163HLD2_9ADEN</name>